<protein>
    <recommendedName>
        <fullName evidence="4">Poly(3-hydroxyalkanoate) polymerase subunit PhaE</fullName>
    </recommendedName>
</protein>
<evidence type="ECO:0000256" key="1">
    <source>
        <dbReference type="SAM" id="MobiDB-lite"/>
    </source>
</evidence>
<evidence type="ECO:0000313" key="3">
    <source>
        <dbReference type="Proteomes" id="UP001595704"/>
    </source>
</evidence>
<gene>
    <name evidence="2" type="ORF">ACFONL_22590</name>
</gene>
<name>A0ABV7UNS7_9HYPH</name>
<comment type="caution">
    <text evidence="2">The sequence shown here is derived from an EMBL/GenBank/DDBJ whole genome shotgun (WGS) entry which is preliminary data.</text>
</comment>
<feature type="region of interest" description="Disordered" evidence="1">
    <location>
        <begin position="92"/>
        <end position="122"/>
    </location>
</feature>
<feature type="compositionally biased region" description="Low complexity" evidence="1">
    <location>
        <begin position="112"/>
        <end position="122"/>
    </location>
</feature>
<dbReference type="EMBL" id="JBHRYC010000118">
    <property type="protein sequence ID" value="MFC3640130.1"/>
    <property type="molecule type" value="Genomic_DNA"/>
</dbReference>
<sequence length="122" mass="13496">MNTKTPQFDPFEMWRQAINKFETGINSMTNNSTNPEQFTRALQQFGQVSTGVQKTFEKSLDAYFKAMRLPSRGDVLALQERLQSLEEKLDAALGSNRSEAAAGSDRARKPAEAPAANASKPN</sequence>
<evidence type="ECO:0000313" key="2">
    <source>
        <dbReference type="EMBL" id="MFC3640130.1"/>
    </source>
</evidence>
<organism evidence="2 3">
    <name type="scientific">Camelimonas fluminis</name>
    <dbReference type="NCBI Taxonomy" id="1576911"/>
    <lineage>
        <taxon>Bacteria</taxon>
        <taxon>Pseudomonadati</taxon>
        <taxon>Pseudomonadota</taxon>
        <taxon>Alphaproteobacteria</taxon>
        <taxon>Hyphomicrobiales</taxon>
        <taxon>Chelatococcaceae</taxon>
        <taxon>Camelimonas</taxon>
    </lineage>
</organism>
<evidence type="ECO:0008006" key="4">
    <source>
        <dbReference type="Google" id="ProtNLM"/>
    </source>
</evidence>
<keyword evidence="3" id="KW-1185">Reference proteome</keyword>
<dbReference type="RefSeq" id="WP_191321254.1">
    <property type="nucleotide sequence ID" value="NZ_BNCG01000055.1"/>
</dbReference>
<proteinExistence type="predicted"/>
<accession>A0ABV7UNS7</accession>
<dbReference type="Proteomes" id="UP001595704">
    <property type="component" value="Unassembled WGS sequence"/>
</dbReference>
<reference evidence="3" key="1">
    <citation type="journal article" date="2019" name="Int. J. Syst. Evol. Microbiol.">
        <title>The Global Catalogue of Microorganisms (GCM) 10K type strain sequencing project: providing services to taxonomists for standard genome sequencing and annotation.</title>
        <authorList>
            <consortium name="The Broad Institute Genomics Platform"/>
            <consortium name="The Broad Institute Genome Sequencing Center for Infectious Disease"/>
            <person name="Wu L."/>
            <person name="Ma J."/>
        </authorList>
    </citation>
    <scope>NUCLEOTIDE SEQUENCE [LARGE SCALE GENOMIC DNA]</scope>
    <source>
        <strain evidence="3">KCTC 42282</strain>
    </source>
</reference>